<dbReference type="SMART" id="SM00248">
    <property type="entry name" value="ANK"/>
    <property type="match status" value="13"/>
</dbReference>
<dbReference type="SUPFAM" id="SSF48403">
    <property type="entry name" value="Ankyrin repeat"/>
    <property type="match status" value="2"/>
</dbReference>
<reference evidence="4" key="1">
    <citation type="submission" date="2020-10" db="EMBL/GenBank/DDBJ databases">
        <authorList>
            <person name="Kikuchi T."/>
        </authorList>
    </citation>
    <scope>NUCLEOTIDE SEQUENCE</scope>
    <source>
        <strain evidence="4">NKZ352</strain>
    </source>
</reference>
<keyword evidence="2 3" id="KW-0040">ANK repeat</keyword>
<dbReference type="Pfam" id="PF12796">
    <property type="entry name" value="Ank_2"/>
    <property type="match status" value="4"/>
</dbReference>
<keyword evidence="1" id="KW-0677">Repeat</keyword>
<dbReference type="Proteomes" id="UP000835052">
    <property type="component" value="Unassembled WGS sequence"/>
</dbReference>
<name>A0A8S1HC95_9PELO</name>
<dbReference type="PANTHER" id="PTHR24198:SF165">
    <property type="entry name" value="ANKYRIN REPEAT-CONTAINING PROTEIN-RELATED"/>
    <property type="match status" value="1"/>
</dbReference>
<proteinExistence type="predicted"/>
<dbReference type="OrthoDB" id="5803825at2759"/>
<evidence type="ECO:0000313" key="4">
    <source>
        <dbReference type="EMBL" id="CAD6192795.1"/>
    </source>
</evidence>
<gene>
    <name evidence="4" type="ORF">CAUJ_LOCUS8714</name>
</gene>
<feature type="repeat" description="ANK" evidence="3">
    <location>
        <begin position="327"/>
        <end position="350"/>
    </location>
</feature>
<dbReference type="PRINTS" id="PR01415">
    <property type="entry name" value="ANKYRIN"/>
</dbReference>
<feature type="repeat" description="ANK" evidence="3">
    <location>
        <begin position="156"/>
        <end position="188"/>
    </location>
</feature>
<comment type="caution">
    <text evidence="4">The sequence shown here is derived from an EMBL/GenBank/DDBJ whole genome shotgun (WGS) entry which is preliminary data.</text>
</comment>
<dbReference type="PROSITE" id="PS50088">
    <property type="entry name" value="ANK_REPEAT"/>
    <property type="match status" value="7"/>
</dbReference>
<feature type="repeat" description="ANK" evidence="3">
    <location>
        <begin position="294"/>
        <end position="326"/>
    </location>
</feature>
<dbReference type="Pfam" id="PF13857">
    <property type="entry name" value="Ank_5"/>
    <property type="match status" value="1"/>
</dbReference>
<dbReference type="EMBL" id="CAJGYM010000030">
    <property type="protein sequence ID" value="CAD6192795.1"/>
    <property type="molecule type" value="Genomic_DNA"/>
</dbReference>
<dbReference type="PANTHER" id="PTHR24198">
    <property type="entry name" value="ANKYRIN REPEAT AND PROTEIN KINASE DOMAIN-CONTAINING PROTEIN"/>
    <property type="match status" value="1"/>
</dbReference>
<sequence>MSVRLDLEAVPLIDLTARPSEEKIPIKFENDTLNQDVARSVIQQTARDGKMSEAFHTALSQHPEAVNVADHLDGMTAVHFAAKYGHIDVLKVLFRFHGDVAVQNFEGDTPLHLVAKYCRRGLDGRTNITSQIIRMLVGQQTTNSKDKSYINCKDKFKLTALHYAAMKSNVQAAVTLISLGATVTETDSNDVTPLLLACVHGTKEVIEKLINAGSDLTKKDQRQNTVYHIVALRGEPEILRMLLQRAGKDGWSSLLLRNNEGKTPLRMAVEGNHPQTLKEILEIEQKNGTDWKTREKGLLHLAAGRGYLQVISELVQAGASKTEVDSRRQIPLHLAAKSNQKEVVEYLLEKETIDAVDDFGMTPLMVACAHDSIDALKILIESGANVWVFDNDDRTCVFVGAKYNALKTVDYILTYLKQQAAAKVGNEPAGKFFKTLRRVDTSGETSMVNMTDSDQSTPMHVVASNGYIEMMRLLYDHGAIISAVNEDEETPLHRAASVGETGAVRQLLEWDRRLILLKDDMGNSPLHLAAKRERHETWIRLLHEPVDMKTVLYSSKWRRQLAEGRPKQAICPVAAAASFAVSSSKIRPYLLWKPTPVIARICIYFCRGACFIKVLRRPVNLVRLHLSSD</sequence>
<feature type="repeat" description="ANK" evidence="3">
    <location>
        <begin position="359"/>
        <end position="391"/>
    </location>
</feature>
<dbReference type="AlphaFoldDB" id="A0A8S1HC95"/>
<feature type="repeat" description="ANK" evidence="3">
    <location>
        <begin position="454"/>
        <end position="486"/>
    </location>
</feature>
<dbReference type="Gene3D" id="1.25.40.20">
    <property type="entry name" value="Ankyrin repeat-containing domain"/>
    <property type="match status" value="4"/>
</dbReference>
<evidence type="ECO:0000313" key="5">
    <source>
        <dbReference type="Proteomes" id="UP000835052"/>
    </source>
</evidence>
<protein>
    <submittedName>
        <fullName evidence="4">Uncharacterized protein</fullName>
    </submittedName>
</protein>
<evidence type="ECO:0000256" key="2">
    <source>
        <dbReference type="ARBA" id="ARBA00023043"/>
    </source>
</evidence>
<organism evidence="4 5">
    <name type="scientific">Caenorhabditis auriculariae</name>
    <dbReference type="NCBI Taxonomy" id="2777116"/>
    <lineage>
        <taxon>Eukaryota</taxon>
        <taxon>Metazoa</taxon>
        <taxon>Ecdysozoa</taxon>
        <taxon>Nematoda</taxon>
        <taxon>Chromadorea</taxon>
        <taxon>Rhabditida</taxon>
        <taxon>Rhabditina</taxon>
        <taxon>Rhabditomorpha</taxon>
        <taxon>Rhabditoidea</taxon>
        <taxon>Rhabditidae</taxon>
        <taxon>Peloderinae</taxon>
        <taxon>Caenorhabditis</taxon>
    </lineage>
</organism>
<accession>A0A8S1HC95</accession>
<feature type="repeat" description="ANK" evidence="3">
    <location>
        <begin position="189"/>
        <end position="221"/>
    </location>
</feature>
<evidence type="ECO:0000256" key="3">
    <source>
        <dbReference type="PROSITE-ProRule" id="PRU00023"/>
    </source>
</evidence>
<dbReference type="InterPro" id="IPR036770">
    <property type="entry name" value="Ankyrin_rpt-contain_sf"/>
</dbReference>
<evidence type="ECO:0000256" key="1">
    <source>
        <dbReference type="ARBA" id="ARBA00022737"/>
    </source>
</evidence>
<dbReference type="InterPro" id="IPR002110">
    <property type="entry name" value="Ankyrin_rpt"/>
</dbReference>
<feature type="repeat" description="ANK" evidence="3">
    <location>
        <begin position="73"/>
        <end position="105"/>
    </location>
</feature>
<keyword evidence="5" id="KW-1185">Reference proteome</keyword>
<dbReference type="PROSITE" id="PS50297">
    <property type="entry name" value="ANK_REP_REGION"/>
    <property type="match status" value="5"/>
</dbReference>